<dbReference type="AlphaFoldDB" id="A0A6M7TGY0"/>
<dbReference type="EMBL" id="QZXA01000012">
    <property type="protein sequence ID" value="RJT29969.1"/>
    <property type="molecule type" value="Genomic_DNA"/>
</dbReference>
<dbReference type="InterPro" id="IPR025997">
    <property type="entry name" value="SBP_2_dom"/>
</dbReference>
<evidence type="ECO:0000256" key="1">
    <source>
        <dbReference type="ARBA" id="ARBA00004196"/>
    </source>
</evidence>
<keyword evidence="5" id="KW-1185">Reference proteome</keyword>
<dbReference type="InterPro" id="IPR028082">
    <property type="entry name" value="Peripla_BP_I"/>
</dbReference>
<dbReference type="Pfam" id="PF13407">
    <property type="entry name" value="Peripla_BP_4"/>
    <property type="match status" value="1"/>
</dbReference>
<evidence type="ECO:0000256" key="2">
    <source>
        <dbReference type="ARBA" id="ARBA00007639"/>
    </source>
</evidence>
<dbReference type="Proteomes" id="UP000275530">
    <property type="component" value="Unassembled WGS sequence"/>
</dbReference>
<dbReference type="CDD" id="cd06316">
    <property type="entry name" value="PBP1_ABC_sugar_binding-like"/>
    <property type="match status" value="1"/>
</dbReference>
<dbReference type="GO" id="GO:0030246">
    <property type="term" value="F:carbohydrate binding"/>
    <property type="evidence" value="ECO:0007669"/>
    <property type="project" value="UniProtKB-ARBA"/>
</dbReference>
<dbReference type="SUPFAM" id="SSF53822">
    <property type="entry name" value="Periplasmic binding protein-like I"/>
    <property type="match status" value="1"/>
</dbReference>
<comment type="subcellular location">
    <subcellularLocation>
        <location evidence="1">Cell envelope</location>
    </subcellularLocation>
</comment>
<proteinExistence type="inferred from homology"/>
<dbReference type="RefSeq" id="WP_064980411.1">
    <property type="nucleotide sequence ID" value="NZ_CP033507.1"/>
</dbReference>
<comment type="caution">
    <text evidence="4">The sequence shown here is derived from an EMBL/GenBank/DDBJ whole genome shotgun (WGS) entry which is preliminary data.</text>
</comment>
<evidence type="ECO:0000256" key="3">
    <source>
        <dbReference type="ARBA" id="ARBA00022729"/>
    </source>
</evidence>
<sequence length="374" mass="39196">MRMKTLLRSTAICLTLGLGLVSNAAYATDPAQALTEIGQHVMSLGPNGEKPEAASSVKLTDEELAKIKEMHARAAIVMHYAGNDWSQAQIEGLKAQFATMGIEVVAVTDAGFKPDKQVSDLETVMAQKPNIIVSIPTDPVATAAAYKAAADAGAKLVFMDNVPKGFVAGKDYVSSVSADNYGNGVATAHLLAQALGGKGDVGLIFHAADFFVTKQRYDAVKKTLAENYPDIHVVAEQGIGGPDFSGDAEKAAGALLVAHPSIKGIWAVWDVPAEGVISAALTNGRDDLVIVNCDLGENVAINMASDGPVKGLSAQRPYDQGVTEAMLAGYGLLGKQAPAYVALPALPVTKANLADAWQQVYHKPVTDKIKQSMQ</sequence>
<keyword evidence="3" id="KW-0732">Signal</keyword>
<organism evidence="4 5">
    <name type="scientific">Mesorhizobium jarvisii</name>
    <dbReference type="NCBI Taxonomy" id="1777867"/>
    <lineage>
        <taxon>Bacteria</taxon>
        <taxon>Pseudomonadati</taxon>
        <taxon>Pseudomonadota</taxon>
        <taxon>Alphaproteobacteria</taxon>
        <taxon>Hyphomicrobiales</taxon>
        <taxon>Phyllobacteriaceae</taxon>
        <taxon>Mesorhizobium</taxon>
    </lineage>
</organism>
<evidence type="ECO:0000313" key="4">
    <source>
        <dbReference type="EMBL" id="RJT29969.1"/>
    </source>
</evidence>
<dbReference type="PANTHER" id="PTHR46847:SF1">
    <property type="entry name" value="D-ALLOSE-BINDING PERIPLASMIC PROTEIN-RELATED"/>
    <property type="match status" value="1"/>
</dbReference>
<dbReference type="Gene3D" id="3.40.50.2300">
    <property type="match status" value="2"/>
</dbReference>
<name>A0A6M7TGY0_9HYPH</name>
<comment type="similarity">
    <text evidence="2">Belongs to the bacterial solute-binding protein 2 family.</text>
</comment>
<dbReference type="GO" id="GO:0030313">
    <property type="term" value="C:cell envelope"/>
    <property type="evidence" value="ECO:0007669"/>
    <property type="project" value="UniProtKB-SubCell"/>
</dbReference>
<accession>A0A6M7TGY0</accession>
<gene>
    <name evidence="4" type="ORF">D3242_27210</name>
</gene>
<dbReference type="PANTHER" id="PTHR46847">
    <property type="entry name" value="D-ALLOSE-BINDING PERIPLASMIC PROTEIN-RELATED"/>
    <property type="match status" value="1"/>
</dbReference>
<reference evidence="4 5" key="1">
    <citation type="submission" date="2018-09" db="EMBL/GenBank/DDBJ databases">
        <title>Mesorhizobium carmichaelinearum sp. nov. isolated from Carmichaelinea spp. root nodules in New Zealand.</title>
        <authorList>
            <person name="De Meyer S.E."/>
        </authorList>
    </citation>
    <scope>NUCLEOTIDE SEQUENCE [LARGE SCALE GENOMIC DNA]</scope>
    <source>
        <strain evidence="4 5">LMG 28313</strain>
    </source>
</reference>
<evidence type="ECO:0000313" key="5">
    <source>
        <dbReference type="Proteomes" id="UP000275530"/>
    </source>
</evidence>
<protein>
    <submittedName>
        <fullName evidence="4">Sugar ABC transporter substrate-binding protein</fullName>
    </submittedName>
</protein>